<keyword evidence="4" id="KW-1185">Reference proteome</keyword>
<dbReference type="Proteomes" id="UP001296969">
    <property type="component" value="Unassembled WGS sequence"/>
</dbReference>
<comment type="caution">
    <text evidence="2">The sequence shown here is derived from an EMBL/GenBank/DDBJ whole genome shotgun (WGS) entry which is preliminary data.</text>
</comment>
<evidence type="ECO:0000313" key="4">
    <source>
        <dbReference type="Proteomes" id="UP001296969"/>
    </source>
</evidence>
<dbReference type="InterPro" id="IPR031875">
    <property type="entry name" value="RecA_dep_nuc"/>
</dbReference>
<dbReference type="Pfam" id="PF16786">
    <property type="entry name" value="RecA_dep_nuc"/>
    <property type="match status" value="1"/>
</dbReference>
<gene>
    <name evidence="2" type="ORF">I2492_19365</name>
    <name evidence="1" type="ORF">I2493_19360</name>
</gene>
<dbReference type="Gene3D" id="3.30.40.190">
    <property type="match status" value="1"/>
</dbReference>
<dbReference type="EMBL" id="JADRCQ010000015">
    <property type="protein sequence ID" value="MBK5075161.1"/>
    <property type="molecule type" value="Genomic_DNA"/>
</dbReference>
<accession>A0A9D7AM85</accession>
<evidence type="ECO:0000313" key="3">
    <source>
        <dbReference type="Proteomes" id="UP000807542"/>
    </source>
</evidence>
<evidence type="ECO:0000313" key="2">
    <source>
        <dbReference type="EMBL" id="MBK5178471.1"/>
    </source>
</evidence>
<evidence type="ECO:0000313" key="1">
    <source>
        <dbReference type="EMBL" id="MBK5075161.1"/>
    </source>
</evidence>
<dbReference type="AlphaFoldDB" id="A0A9D7AM85"/>
<dbReference type="EMBL" id="JADRCP010000015">
    <property type="protein sequence ID" value="MBK5178471.1"/>
    <property type="molecule type" value="Genomic_DNA"/>
</dbReference>
<dbReference type="RefSeq" id="WP_228399504.1">
    <property type="nucleotide sequence ID" value="NZ_JADRCP010000015.1"/>
</dbReference>
<name>A0A9D7AM85_9GAMM</name>
<proteinExistence type="predicted"/>
<organism evidence="2 3">
    <name type="scientific">Limnobaculum xujianqingii</name>
    <dbReference type="NCBI Taxonomy" id="2738837"/>
    <lineage>
        <taxon>Bacteria</taxon>
        <taxon>Pseudomonadati</taxon>
        <taxon>Pseudomonadota</taxon>
        <taxon>Gammaproteobacteria</taxon>
        <taxon>Enterobacterales</taxon>
        <taxon>Budviciaceae</taxon>
        <taxon>Limnobaculum</taxon>
    </lineage>
</organism>
<sequence>MKGRTPTKEQKRFHDNLCQHVGCPACYIDGIFNDYVSVHHIDGRTKPDAHWKVIAACGNHHQIGDGCEAIHRNKARFIKQYGTEMFLHRMSVEILLDKGIEVPEQVLIIAGFK</sequence>
<dbReference type="Proteomes" id="UP000807542">
    <property type="component" value="Unassembled WGS sequence"/>
</dbReference>
<reference evidence="2 4" key="1">
    <citation type="submission" date="2020-11" db="EMBL/GenBank/DDBJ databases">
        <title>Insectihabitans protaetiae gen. nov. sp. nov. and Insectihabitans allomyrinae sp. nov., isolated from larvae of Protaetia brevitarsis seulensis and Allomyrina dichotoma, respectively.</title>
        <authorList>
            <person name="Lee S.D."/>
            <person name="Byeon Y.-S."/>
            <person name="Kim S.-M."/>
            <person name="Yang H.L."/>
            <person name="Kim I.S."/>
        </authorList>
    </citation>
    <scope>NUCLEOTIDE SEQUENCE</scope>
    <source>
        <strain evidence="2">CWB-B4</strain>
        <strain evidence="1 4">CWB-B43</strain>
    </source>
</reference>
<protein>
    <submittedName>
        <fullName evidence="2">Recombinase</fullName>
    </submittedName>
</protein>